<dbReference type="GO" id="GO:0004176">
    <property type="term" value="F:ATP-dependent peptidase activity"/>
    <property type="evidence" value="ECO:0007669"/>
    <property type="project" value="InterPro"/>
</dbReference>
<protein>
    <recommendedName>
        <fullName evidence="16">AAA+ ATPase domain-containing protein</fullName>
    </recommendedName>
</protein>
<dbReference type="FunFam" id="1.10.8.60:FF:000001">
    <property type="entry name" value="ATP-dependent zinc metalloprotease FtsH"/>
    <property type="match status" value="1"/>
</dbReference>
<dbReference type="GO" id="GO:0005739">
    <property type="term" value="C:mitochondrion"/>
    <property type="evidence" value="ECO:0007669"/>
    <property type="project" value="UniProtKB-SubCell"/>
</dbReference>
<dbReference type="InterPro" id="IPR037219">
    <property type="entry name" value="Peptidase_M41-like"/>
</dbReference>
<keyword evidence="10" id="KW-0862">Zinc</keyword>
<keyword evidence="13" id="KW-0496">Mitochondrion</keyword>
<dbReference type="HAMAP" id="MF_01458">
    <property type="entry name" value="FtsH"/>
    <property type="match status" value="1"/>
</dbReference>
<dbReference type="GO" id="GO:0009507">
    <property type="term" value="C:chloroplast"/>
    <property type="evidence" value="ECO:0007669"/>
    <property type="project" value="TreeGrafter"/>
</dbReference>
<feature type="region of interest" description="Disordered" evidence="15">
    <location>
        <begin position="257"/>
        <end position="276"/>
    </location>
</feature>
<keyword evidence="18" id="KW-1185">Reference proteome</keyword>
<dbReference type="Gene3D" id="3.40.50.300">
    <property type="entry name" value="P-loop containing nucleotide triphosphate hydrolases"/>
    <property type="match status" value="1"/>
</dbReference>
<dbReference type="CDD" id="cd19501">
    <property type="entry name" value="RecA-like_FtsH"/>
    <property type="match status" value="1"/>
</dbReference>
<dbReference type="InterPro" id="IPR000642">
    <property type="entry name" value="Peptidase_M41"/>
</dbReference>
<dbReference type="FunFam" id="1.20.58.760:FF:000001">
    <property type="entry name" value="ATP-dependent zinc metalloprotease FtsH"/>
    <property type="match status" value="1"/>
</dbReference>
<keyword evidence="7" id="KW-0479">Metal-binding</keyword>
<comment type="subcellular location">
    <subcellularLocation>
        <location evidence="3">Membrane</location>
    </subcellularLocation>
    <subcellularLocation>
        <location evidence="2">Mitochondrion</location>
    </subcellularLocation>
</comment>
<dbReference type="Pfam" id="PF00004">
    <property type="entry name" value="AAA"/>
    <property type="match status" value="1"/>
</dbReference>
<sequence>MWVGLSPGSLALGQVQGANTRANLQTYHYKNIDAVFSVSLRLGLSSHDKTHLGLFAARRGRETRGFSGKDELQIPPSITVDKSLPQSIEPISSEGQVRGDDNTPSIVPPSPSMPDRSADSQNSCESSTPPSTPSSSNVSPPEEPKPGTISWLQKQAWLAPVFAALAWLLAKLQSLPYWVRMQQLRKLKEQADEDPKDADRHAAYLYELNRGGSHAEAMQHVEAKEHASNAAVVVEYLRALAASGRLSEYAAASAASSSTTSAGGATAGSRTMSHIPDDHRSLTQLLRDLQLQVEGEQPDDSPGTSMRRPLHVVLSGGGVVGAPAAMQKPLGPIQVLWSLLRTALLLIAIAFAWLVGSQAVRRAQSLPAATGSSSLTSAVTSSSQNATSGTTGNSSGNGGPSTEPKEYKKEELPEKSVKTFADVRGCDEAKEELKEVVEFLKNPGKFTRLGAKLPKGVLLTGPPGTGKTLLARAVAGEAEVPFFYRAGSEFEELYVGVGARRMRALFQAAKKKAPCIVFIDEIDAIGGNRKHWENNTRKTLNQLLVEMDGFESNDGVIVVAATNLAETLDPALKRPGRFDRQVAVPLPDIKGRADILEYYLLDKPVSSDVDAELLARQTQGFSGADISNLINEAALLAAKEDKDSISPAMLDYAFDKIRMGVERKSVRRTLEGLKRTAFHESGHAIVAVHTVGASPIHKATIVPRGHALGMVTQVGRDDEFSINRQQMLARLRVCMGGTVAEELVFGQDQVSSGATDDLRQATEMARYMVTQCGFNGVVGPLYVSDDKYLSEDMRRQIDVEVRQLLVEAREDVKTLLTERMKELHSLATALIDRETLTKVEIEAVLRGETLIAPPGASPGALGTAKVNGQGEVRGEEEGLEGEGATAPESAMAAEEEQA</sequence>
<dbReference type="SUPFAM" id="SSF140990">
    <property type="entry name" value="FtsH protease domain-like"/>
    <property type="match status" value="1"/>
</dbReference>
<dbReference type="InterPro" id="IPR003960">
    <property type="entry name" value="ATPase_AAA_CS"/>
</dbReference>
<evidence type="ECO:0000313" key="17">
    <source>
        <dbReference type="EMBL" id="GAX77639.1"/>
    </source>
</evidence>
<dbReference type="InterPro" id="IPR003959">
    <property type="entry name" value="ATPase_AAA_core"/>
</dbReference>
<dbReference type="SUPFAM" id="SSF52540">
    <property type="entry name" value="P-loop containing nucleoside triphosphate hydrolases"/>
    <property type="match status" value="1"/>
</dbReference>
<evidence type="ECO:0000256" key="12">
    <source>
        <dbReference type="ARBA" id="ARBA00023049"/>
    </source>
</evidence>
<proteinExistence type="inferred from homology"/>
<evidence type="ECO:0000256" key="3">
    <source>
        <dbReference type="ARBA" id="ARBA00004370"/>
    </source>
</evidence>
<evidence type="ECO:0000256" key="7">
    <source>
        <dbReference type="ARBA" id="ARBA00022723"/>
    </source>
</evidence>
<name>A0A250X3Z2_9CHLO</name>
<evidence type="ECO:0000256" key="13">
    <source>
        <dbReference type="ARBA" id="ARBA00023128"/>
    </source>
</evidence>
<dbReference type="FunFam" id="3.40.50.300:FF:000195">
    <property type="entry name" value="ATP-dependent zinc metalloprotease FTSH 11"/>
    <property type="match status" value="1"/>
</dbReference>
<feature type="domain" description="AAA+ ATPase" evidence="16">
    <location>
        <begin position="453"/>
        <end position="588"/>
    </location>
</feature>
<evidence type="ECO:0000256" key="6">
    <source>
        <dbReference type="ARBA" id="ARBA00022670"/>
    </source>
</evidence>
<evidence type="ECO:0000256" key="5">
    <source>
        <dbReference type="ARBA" id="ARBA00010550"/>
    </source>
</evidence>
<dbReference type="GO" id="GO:0016020">
    <property type="term" value="C:membrane"/>
    <property type="evidence" value="ECO:0007669"/>
    <property type="project" value="UniProtKB-SubCell"/>
</dbReference>
<dbReference type="OrthoDB" id="1413014at2759"/>
<accession>A0A250X3Z2</accession>
<feature type="compositionally biased region" description="Basic and acidic residues" evidence="15">
    <location>
        <begin position="403"/>
        <end position="413"/>
    </location>
</feature>
<feature type="compositionally biased region" description="Low complexity" evidence="15">
    <location>
        <begin position="125"/>
        <end position="140"/>
    </location>
</feature>
<dbReference type="Pfam" id="PF17862">
    <property type="entry name" value="AAA_lid_3"/>
    <property type="match status" value="1"/>
</dbReference>
<dbReference type="STRING" id="1157962.A0A250X3Z2"/>
<reference evidence="17 18" key="1">
    <citation type="submission" date="2017-08" db="EMBL/GenBank/DDBJ databases">
        <title>Acidophilic green algal genome provides insights into adaptation to an acidic environment.</title>
        <authorList>
            <person name="Hirooka S."/>
            <person name="Hirose Y."/>
            <person name="Kanesaki Y."/>
            <person name="Higuchi S."/>
            <person name="Fujiwara T."/>
            <person name="Onuma R."/>
            <person name="Era A."/>
            <person name="Ohbayashi R."/>
            <person name="Uzuka A."/>
            <person name="Nozaki H."/>
            <person name="Yoshikawa H."/>
            <person name="Miyagishima S.Y."/>
        </authorList>
    </citation>
    <scope>NUCLEOTIDE SEQUENCE [LARGE SCALE GENOMIC DNA]</scope>
    <source>
        <strain evidence="17 18">NIES-2499</strain>
    </source>
</reference>
<feature type="region of interest" description="Disordered" evidence="15">
    <location>
        <begin position="368"/>
        <end position="413"/>
    </location>
</feature>
<dbReference type="InterPro" id="IPR027417">
    <property type="entry name" value="P-loop_NTPase"/>
</dbReference>
<keyword evidence="11" id="KW-0067">ATP-binding</keyword>
<dbReference type="GO" id="GO:0016887">
    <property type="term" value="F:ATP hydrolysis activity"/>
    <property type="evidence" value="ECO:0007669"/>
    <property type="project" value="InterPro"/>
</dbReference>
<dbReference type="PROSITE" id="PS00674">
    <property type="entry name" value="AAA"/>
    <property type="match status" value="1"/>
</dbReference>
<comment type="similarity">
    <text evidence="4">In the C-terminal section; belongs to the peptidase M41 family.</text>
</comment>
<evidence type="ECO:0000259" key="16">
    <source>
        <dbReference type="SMART" id="SM00382"/>
    </source>
</evidence>
<evidence type="ECO:0000256" key="1">
    <source>
        <dbReference type="ARBA" id="ARBA00001947"/>
    </source>
</evidence>
<comment type="caution">
    <text evidence="17">The sequence shown here is derived from an EMBL/GenBank/DDBJ whole genome shotgun (WGS) entry which is preliminary data.</text>
</comment>
<comment type="similarity">
    <text evidence="5">In the N-terminal section; belongs to the AAA ATPase family.</text>
</comment>
<feature type="compositionally biased region" description="Low complexity" evidence="15">
    <location>
        <begin position="257"/>
        <end position="269"/>
    </location>
</feature>
<evidence type="ECO:0000256" key="14">
    <source>
        <dbReference type="ARBA" id="ARBA00023136"/>
    </source>
</evidence>
<keyword evidence="6" id="KW-0645">Protease</keyword>
<evidence type="ECO:0000313" key="18">
    <source>
        <dbReference type="Proteomes" id="UP000232323"/>
    </source>
</evidence>
<keyword evidence="12" id="KW-0482">Metalloprotease</keyword>
<dbReference type="GO" id="GO:0045037">
    <property type="term" value="P:protein import into chloroplast stroma"/>
    <property type="evidence" value="ECO:0007669"/>
    <property type="project" value="TreeGrafter"/>
</dbReference>
<dbReference type="Gene3D" id="1.20.58.760">
    <property type="entry name" value="Peptidase M41"/>
    <property type="match status" value="1"/>
</dbReference>
<keyword evidence="9" id="KW-0378">Hydrolase</keyword>
<dbReference type="GO" id="GO:0046872">
    <property type="term" value="F:metal ion binding"/>
    <property type="evidence" value="ECO:0007669"/>
    <property type="project" value="UniProtKB-KW"/>
</dbReference>
<gene>
    <name evidence="17" type="ORF">CEUSTIGMA_g5082.t1</name>
</gene>
<dbReference type="InterPro" id="IPR003593">
    <property type="entry name" value="AAA+_ATPase"/>
</dbReference>
<keyword evidence="8" id="KW-0547">Nucleotide-binding</keyword>
<dbReference type="Proteomes" id="UP000232323">
    <property type="component" value="Unassembled WGS sequence"/>
</dbReference>
<dbReference type="PANTHER" id="PTHR23076">
    <property type="entry name" value="METALLOPROTEASE M41 FTSH"/>
    <property type="match status" value="1"/>
</dbReference>
<keyword evidence="14" id="KW-0472">Membrane</keyword>
<feature type="compositionally biased region" description="Low complexity" evidence="15">
    <location>
        <begin position="368"/>
        <end position="394"/>
    </location>
</feature>
<organism evidence="17 18">
    <name type="scientific">Chlamydomonas eustigma</name>
    <dbReference type="NCBI Taxonomy" id="1157962"/>
    <lineage>
        <taxon>Eukaryota</taxon>
        <taxon>Viridiplantae</taxon>
        <taxon>Chlorophyta</taxon>
        <taxon>core chlorophytes</taxon>
        <taxon>Chlorophyceae</taxon>
        <taxon>CS clade</taxon>
        <taxon>Chlamydomonadales</taxon>
        <taxon>Chlamydomonadaceae</taxon>
        <taxon>Chlamydomonas</taxon>
    </lineage>
</organism>
<dbReference type="PANTHER" id="PTHR23076:SF97">
    <property type="entry name" value="ATP-DEPENDENT ZINC METALLOPROTEASE YME1L1"/>
    <property type="match status" value="1"/>
</dbReference>
<evidence type="ECO:0000256" key="2">
    <source>
        <dbReference type="ARBA" id="ARBA00004173"/>
    </source>
</evidence>
<dbReference type="EMBL" id="BEGY01000026">
    <property type="protein sequence ID" value="GAX77639.1"/>
    <property type="molecule type" value="Genomic_DNA"/>
</dbReference>
<feature type="region of interest" description="Disordered" evidence="15">
    <location>
        <begin position="66"/>
        <end position="148"/>
    </location>
</feature>
<feature type="compositionally biased region" description="Polar residues" evidence="15">
    <location>
        <begin position="84"/>
        <end position="95"/>
    </location>
</feature>
<dbReference type="InterPro" id="IPR041569">
    <property type="entry name" value="AAA_lid_3"/>
</dbReference>
<evidence type="ECO:0000256" key="8">
    <source>
        <dbReference type="ARBA" id="ARBA00022741"/>
    </source>
</evidence>
<dbReference type="GO" id="GO:0006508">
    <property type="term" value="P:proteolysis"/>
    <property type="evidence" value="ECO:0007669"/>
    <property type="project" value="UniProtKB-KW"/>
</dbReference>
<evidence type="ECO:0000256" key="11">
    <source>
        <dbReference type="ARBA" id="ARBA00022840"/>
    </source>
</evidence>
<dbReference type="AlphaFoldDB" id="A0A250X3Z2"/>
<evidence type="ECO:0000256" key="9">
    <source>
        <dbReference type="ARBA" id="ARBA00022801"/>
    </source>
</evidence>
<comment type="cofactor">
    <cofactor evidence="1">
        <name>Zn(2+)</name>
        <dbReference type="ChEBI" id="CHEBI:29105"/>
    </cofactor>
</comment>
<dbReference type="Pfam" id="PF01434">
    <property type="entry name" value="Peptidase_M41"/>
    <property type="match status" value="1"/>
</dbReference>
<dbReference type="Gene3D" id="1.10.8.60">
    <property type="match status" value="1"/>
</dbReference>
<dbReference type="GO" id="GO:0004222">
    <property type="term" value="F:metalloendopeptidase activity"/>
    <property type="evidence" value="ECO:0007669"/>
    <property type="project" value="InterPro"/>
</dbReference>
<evidence type="ECO:0000256" key="10">
    <source>
        <dbReference type="ARBA" id="ARBA00022833"/>
    </source>
</evidence>
<evidence type="ECO:0000256" key="15">
    <source>
        <dbReference type="SAM" id="MobiDB-lite"/>
    </source>
</evidence>
<dbReference type="SMART" id="SM00382">
    <property type="entry name" value="AAA"/>
    <property type="match status" value="1"/>
</dbReference>
<dbReference type="InterPro" id="IPR005936">
    <property type="entry name" value="FtsH"/>
</dbReference>
<feature type="region of interest" description="Disordered" evidence="15">
    <location>
        <begin position="852"/>
        <end position="898"/>
    </location>
</feature>
<dbReference type="GO" id="GO:0005524">
    <property type="term" value="F:ATP binding"/>
    <property type="evidence" value="ECO:0007669"/>
    <property type="project" value="UniProtKB-KW"/>
</dbReference>
<evidence type="ECO:0000256" key="4">
    <source>
        <dbReference type="ARBA" id="ARBA00010044"/>
    </source>
</evidence>